<dbReference type="RefSeq" id="WP_254183349.1">
    <property type="nucleotide sequence ID" value="NZ_JANARS010000012.1"/>
</dbReference>
<accession>A0ABT1L2G3</accession>
<sequence>MTEFRTDPPHVAPPSPEVAARARERLTGLATPPGALGRVGELGVWLSAAQGVVPPRPLTDVRLVVLAGDHGVAAHGVSAYPAAITEAMVRTLVAGRAGVSALARAHGVTVTVLDVAVDADLDDLPAEVTSRKVRRGSGAIHLTDALTRAEAERSLALGAELAGELVDDGAQLLMSGDLGIGNTTVAAALVAATLGLPADEVTGRGTGIDDDGWTRKRDVVAQALARTEGRTSDPVEVLATLGSADLAATVGFLVEASTRGTPVLLDGLMSVACAVVAEAHAPGAAAWWLAGHRSTEPAQAHALKALGLEPVLDLGMRLGEGSGAVAALPVLRSGIAVMRDVALLAEILPETPPS</sequence>
<comment type="catalytic activity">
    <reaction evidence="10 11">
        <text>5,6-dimethylbenzimidazole + nicotinate beta-D-ribonucleotide = alpha-ribazole 5'-phosphate + nicotinate + H(+)</text>
        <dbReference type="Rhea" id="RHEA:11196"/>
        <dbReference type="ChEBI" id="CHEBI:15378"/>
        <dbReference type="ChEBI" id="CHEBI:15890"/>
        <dbReference type="ChEBI" id="CHEBI:32544"/>
        <dbReference type="ChEBI" id="CHEBI:57502"/>
        <dbReference type="ChEBI" id="CHEBI:57918"/>
        <dbReference type="EC" id="2.4.2.21"/>
    </reaction>
</comment>
<evidence type="ECO:0000256" key="1">
    <source>
        <dbReference type="ARBA" id="ARBA00002197"/>
    </source>
</evidence>
<evidence type="ECO:0000256" key="9">
    <source>
        <dbReference type="ARBA" id="ARBA00030686"/>
    </source>
</evidence>
<organism evidence="12 13">
    <name type="scientific">Nocardioides pinisoli</name>
    <dbReference type="NCBI Taxonomy" id="2950279"/>
    <lineage>
        <taxon>Bacteria</taxon>
        <taxon>Bacillati</taxon>
        <taxon>Actinomycetota</taxon>
        <taxon>Actinomycetes</taxon>
        <taxon>Propionibacteriales</taxon>
        <taxon>Nocardioidaceae</taxon>
        <taxon>Nocardioides</taxon>
    </lineage>
</organism>
<dbReference type="Gene3D" id="3.40.50.10210">
    <property type="match status" value="1"/>
</dbReference>
<dbReference type="NCBIfam" id="TIGR03160">
    <property type="entry name" value="cobT_DBIPRT"/>
    <property type="match status" value="1"/>
</dbReference>
<comment type="similarity">
    <text evidence="3 11">Belongs to the CobT family.</text>
</comment>
<dbReference type="InterPro" id="IPR003200">
    <property type="entry name" value="Nict_dMeBzImd_PRibTrfase"/>
</dbReference>
<evidence type="ECO:0000256" key="6">
    <source>
        <dbReference type="ARBA" id="ARBA00022573"/>
    </source>
</evidence>
<dbReference type="EMBL" id="JANARS010000012">
    <property type="protein sequence ID" value="MCP3424192.1"/>
    <property type="molecule type" value="Genomic_DNA"/>
</dbReference>
<keyword evidence="8 11" id="KW-0808">Transferase</keyword>
<keyword evidence="13" id="KW-1185">Reference proteome</keyword>
<evidence type="ECO:0000256" key="10">
    <source>
        <dbReference type="ARBA" id="ARBA00047340"/>
    </source>
</evidence>
<protein>
    <recommendedName>
        <fullName evidence="5 11">Nicotinate-nucleotide--dimethylbenzimidazole phosphoribosyltransferase</fullName>
        <shortName evidence="11">NN:DBI PRT</shortName>
        <ecNumber evidence="4 11">2.4.2.21</ecNumber>
    </recommendedName>
    <alternativeName>
        <fullName evidence="9 11">N(1)-alpha-phosphoribosyltransferase</fullName>
    </alternativeName>
</protein>
<keyword evidence="6 11" id="KW-0169">Cobalamin biosynthesis</keyword>
<evidence type="ECO:0000256" key="11">
    <source>
        <dbReference type="HAMAP-Rule" id="MF_00230"/>
    </source>
</evidence>
<dbReference type="CDD" id="cd02439">
    <property type="entry name" value="DMB-PRT_CobT"/>
    <property type="match status" value="1"/>
</dbReference>
<proteinExistence type="inferred from homology"/>
<dbReference type="InterPro" id="IPR017846">
    <property type="entry name" value="Nict_dMeBzImd_PRibTrfase_bact"/>
</dbReference>
<dbReference type="NCBIfam" id="NF000996">
    <property type="entry name" value="PRK00105.1"/>
    <property type="match status" value="1"/>
</dbReference>
<evidence type="ECO:0000256" key="4">
    <source>
        <dbReference type="ARBA" id="ARBA00011991"/>
    </source>
</evidence>
<dbReference type="Proteomes" id="UP001204524">
    <property type="component" value="Unassembled WGS sequence"/>
</dbReference>
<dbReference type="InterPro" id="IPR036087">
    <property type="entry name" value="Nict_dMeBzImd_PRibTrfase_sf"/>
</dbReference>
<evidence type="ECO:0000256" key="2">
    <source>
        <dbReference type="ARBA" id="ARBA00005049"/>
    </source>
</evidence>
<dbReference type="PANTHER" id="PTHR43463:SF1">
    <property type="entry name" value="NICOTINATE-NUCLEOTIDE--DIMETHYLBENZIMIDAZOLE PHOSPHORIBOSYLTRANSFERASE"/>
    <property type="match status" value="1"/>
</dbReference>
<keyword evidence="7 11" id="KW-0328">Glycosyltransferase</keyword>
<name>A0ABT1L2G3_9ACTN</name>
<comment type="pathway">
    <text evidence="2 11">Nucleoside biosynthesis; alpha-ribazole biosynthesis; alpha-ribazole from 5,6-dimethylbenzimidazole: step 1/2.</text>
</comment>
<dbReference type="Gene3D" id="1.10.1610.10">
    <property type="match status" value="1"/>
</dbReference>
<comment type="caution">
    <text evidence="12">The sequence shown here is derived from an EMBL/GenBank/DDBJ whole genome shotgun (WGS) entry which is preliminary data.</text>
</comment>
<evidence type="ECO:0000313" key="13">
    <source>
        <dbReference type="Proteomes" id="UP001204524"/>
    </source>
</evidence>
<dbReference type="PANTHER" id="PTHR43463">
    <property type="entry name" value="NICOTINATE-NUCLEOTIDE--DIMETHYLBENZIMIDAZOLE PHOSPHORIBOSYLTRANSFERASE"/>
    <property type="match status" value="1"/>
</dbReference>
<evidence type="ECO:0000256" key="5">
    <source>
        <dbReference type="ARBA" id="ARBA00015486"/>
    </source>
</evidence>
<dbReference type="HAMAP" id="MF_00230">
    <property type="entry name" value="CobT"/>
    <property type="match status" value="1"/>
</dbReference>
<dbReference type="GO" id="GO:0008939">
    <property type="term" value="F:nicotinate-nucleotide-dimethylbenzimidazole phosphoribosyltransferase activity"/>
    <property type="evidence" value="ECO:0007669"/>
    <property type="project" value="UniProtKB-EC"/>
</dbReference>
<evidence type="ECO:0000256" key="7">
    <source>
        <dbReference type="ARBA" id="ARBA00022676"/>
    </source>
</evidence>
<comment type="function">
    <text evidence="1 11">Catalyzes the synthesis of alpha-ribazole-5'-phosphate from nicotinate mononucleotide (NAMN) and 5,6-dimethylbenzimidazole (DMB).</text>
</comment>
<evidence type="ECO:0000256" key="3">
    <source>
        <dbReference type="ARBA" id="ARBA00007110"/>
    </source>
</evidence>
<dbReference type="Pfam" id="PF02277">
    <property type="entry name" value="DBI_PRT"/>
    <property type="match status" value="1"/>
</dbReference>
<reference evidence="12 13" key="1">
    <citation type="submission" date="2022-06" db="EMBL/GenBank/DDBJ databases">
        <authorList>
            <person name="So Y."/>
        </authorList>
    </citation>
    <scope>NUCLEOTIDE SEQUENCE [LARGE SCALE GENOMIC DNA]</scope>
    <source>
        <strain evidence="12 13">STR3</strain>
    </source>
</reference>
<evidence type="ECO:0000256" key="8">
    <source>
        <dbReference type="ARBA" id="ARBA00022679"/>
    </source>
</evidence>
<evidence type="ECO:0000313" key="12">
    <source>
        <dbReference type="EMBL" id="MCP3424192.1"/>
    </source>
</evidence>
<gene>
    <name evidence="11 12" type="primary">cobT</name>
    <name evidence="12" type="ORF">NCI01_20525</name>
</gene>
<dbReference type="InterPro" id="IPR023195">
    <property type="entry name" value="Nict_dMeBzImd_PRibTrfase_N"/>
</dbReference>
<dbReference type="SUPFAM" id="SSF52733">
    <property type="entry name" value="Nicotinate mononucleotide:5,6-dimethylbenzimidazole phosphoribosyltransferase (CobT)"/>
    <property type="match status" value="1"/>
</dbReference>
<feature type="active site" description="Proton acceptor" evidence="11">
    <location>
        <position position="320"/>
    </location>
</feature>
<dbReference type="EC" id="2.4.2.21" evidence="4 11"/>